<dbReference type="SUPFAM" id="SSF88659">
    <property type="entry name" value="Sigma3 and sigma4 domains of RNA polymerase sigma factors"/>
    <property type="match status" value="1"/>
</dbReference>
<keyword evidence="3" id="KW-0731">Sigma factor</keyword>
<evidence type="ECO:0000259" key="6">
    <source>
        <dbReference type="Pfam" id="PF08281"/>
    </source>
</evidence>
<dbReference type="GO" id="GO:0003677">
    <property type="term" value="F:DNA binding"/>
    <property type="evidence" value="ECO:0007669"/>
    <property type="project" value="InterPro"/>
</dbReference>
<dbReference type="InterPro" id="IPR013325">
    <property type="entry name" value="RNA_pol_sigma_r2"/>
</dbReference>
<dbReference type="GO" id="GO:0006352">
    <property type="term" value="P:DNA-templated transcription initiation"/>
    <property type="evidence" value="ECO:0007669"/>
    <property type="project" value="InterPro"/>
</dbReference>
<evidence type="ECO:0000259" key="5">
    <source>
        <dbReference type="Pfam" id="PF04542"/>
    </source>
</evidence>
<dbReference type="Gene3D" id="1.10.1740.10">
    <property type="match status" value="1"/>
</dbReference>
<dbReference type="PANTHER" id="PTHR43133:SF46">
    <property type="entry name" value="RNA POLYMERASE SIGMA-70 FACTOR ECF SUBFAMILY"/>
    <property type="match status" value="1"/>
</dbReference>
<accession>G8R8T6</accession>
<dbReference type="PANTHER" id="PTHR43133">
    <property type="entry name" value="RNA POLYMERASE ECF-TYPE SIGMA FACTO"/>
    <property type="match status" value="1"/>
</dbReference>
<dbReference type="InterPro" id="IPR014284">
    <property type="entry name" value="RNA_pol_sigma-70_dom"/>
</dbReference>
<reference evidence="7 8" key="1">
    <citation type="journal article" date="2012" name="Stand. Genomic Sci.">
        <title>Genome sequence of the orange-pigmented seawater bacterium Owenweeksia hongkongensis type strain (UST20020801(T)).</title>
        <authorList>
            <person name="Riedel T."/>
            <person name="Held B."/>
            <person name="Nolan M."/>
            <person name="Lucas S."/>
            <person name="Lapidus A."/>
            <person name="Tice H."/>
            <person name="Del Rio T.G."/>
            <person name="Cheng J.F."/>
            <person name="Han C."/>
            <person name="Tapia R."/>
            <person name="Goodwin L.A."/>
            <person name="Pitluck S."/>
            <person name="Liolios K."/>
            <person name="Mavromatis K."/>
            <person name="Pagani I."/>
            <person name="Ivanova N."/>
            <person name="Mikhailova N."/>
            <person name="Pati A."/>
            <person name="Chen A."/>
            <person name="Palaniappan K."/>
            <person name="Rohde M."/>
            <person name="Tindall B.J."/>
            <person name="Detter J.C."/>
            <person name="Goker M."/>
            <person name="Woyke T."/>
            <person name="Bristow J."/>
            <person name="Eisen J.A."/>
            <person name="Markowitz V."/>
            <person name="Hugenholtz P."/>
            <person name="Klenk H.P."/>
            <person name="Kyrpides N.C."/>
        </authorList>
    </citation>
    <scope>NUCLEOTIDE SEQUENCE</scope>
    <source>
        <strain evidence="8">DSM 17368 / JCM 12287 / NRRL B-23963</strain>
    </source>
</reference>
<dbReference type="STRING" id="926562.Oweho_1526"/>
<evidence type="ECO:0000313" key="7">
    <source>
        <dbReference type="EMBL" id="AEV32516.1"/>
    </source>
</evidence>
<sequence>MRGLAHIGRLHYLKKNNRIIEGCIKNDRRSQNELYNQFFDLMMSICMRYCKDEDLAMETLNLAFMKVLKNLESYNSKYELKPWIAKITVNEAIDAYRKKIRRREFIDENEDELENVSADFDSADSHGWEEAEYLEHLMECLKDSEKLVFNLYAVDGFSHKEIGDMMGITERSSIRHLTNARRKLQERLPAPELGIKKA</sequence>
<dbReference type="HOGENOM" id="CLU_047691_3_2_10"/>
<gene>
    <name evidence="7" type="ordered locus">Oweho_1526</name>
</gene>
<dbReference type="InterPro" id="IPR013324">
    <property type="entry name" value="RNA_pol_sigma_r3/r4-like"/>
</dbReference>
<dbReference type="Pfam" id="PF04542">
    <property type="entry name" value="Sigma70_r2"/>
    <property type="match status" value="1"/>
</dbReference>
<comment type="similarity">
    <text evidence="1">Belongs to the sigma-70 factor family. ECF subfamily.</text>
</comment>
<evidence type="ECO:0000256" key="1">
    <source>
        <dbReference type="ARBA" id="ARBA00010641"/>
    </source>
</evidence>
<name>G8R8T6_OWEHD</name>
<dbReference type="InterPro" id="IPR036388">
    <property type="entry name" value="WH-like_DNA-bd_sf"/>
</dbReference>
<protein>
    <submittedName>
        <fullName evidence="7">RNA polymerase sigma factor, sigma-70 family</fullName>
    </submittedName>
</protein>
<dbReference type="GO" id="GO:0016987">
    <property type="term" value="F:sigma factor activity"/>
    <property type="evidence" value="ECO:0007669"/>
    <property type="project" value="UniProtKB-KW"/>
</dbReference>
<proteinExistence type="inferred from homology"/>
<dbReference type="NCBIfam" id="TIGR02937">
    <property type="entry name" value="sigma70-ECF"/>
    <property type="match status" value="1"/>
</dbReference>
<dbReference type="Proteomes" id="UP000005631">
    <property type="component" value="Chromosome"/>
</dbReference>
<evidence type="ECO:0000256" key="3">
    <source>
        <dbReference type="ARBA" id="ARBA00023082"/>
    </source>
</evidence>
<keyword evidence="4" id="KW-0804">Transcription</keyword>
<dbReference type="SUPFAM" id="SSF88946">
    <property type="entry name" value="Sigma2 domain of RNA polymerase sigma factors"/>
    <property type="match status" value="1"/>
</dbReference>
<dbReference type="Gene3D" id="1.10.10.10">
    <property type="entry name" value="Winged helix-like DNA-binding domain superfamily/Winged helix DNA-binding domain"/>
    <property type="match status" value="1"/>
</dbReference>
<evidence type="ECO:0000256" key="2">
    <source>
        <dbReference type="ARBA" id="ARBA00023015"/>
    </source>
</evidence>
<dbReference type="AlphaFoldDB" id="G8R8T6"/>
<organism evidence="7 8">
    <name type="scientific">Owenweeksia hongkongensis (strain DSM 17368 / CIP 108786 / JCM 12287 / NRRL B-23963 / UST20020801)</name>
    <dbReference type="NCBI Taxonomy" id="926562"/>
    <lineage>
        <taxon>Bacteria</taxon>
        <taxon>Pseudomonadati</taxon>
        <taxon>Bacteroidota</taxon>
        <taxon>Flavobacteriia</taxon>
        <taxon>Flavobacteriales</taxon>
        <taxon>Owenweeksiaceae</taxon>
        <taxon>Owenweeksia</taxon>
    </lineage>
</organism>
<dbReference type="InterPro" id="IPR039425">
    <property type="entry name" value="RNA_pol_sigma-70-like"/>
</dbReference>
<feature type="domain" description="RNA polymerase sigma-70 region 2" evidence="5">
    <location>
        <begin position="34"/>
        <end position="99"/>
    </location>
</feature>
<feature type="domain" description="RNA polymerase sigma factor 70 region 4 type 2" evidence="6">
    <location>
        <begin position="132"/>
        <end position="184"/>
    </location>
</feature>
<keyword evidence="8" id="KW-1185">Reference proteome</keyword>
<dbReference type="eggNOG" id="COG1595">
    <property type="taxonomic scope" value="Bacteria"/>
</dbReference>
<dbReference type="InterPro" id="IPR013249">
    <property type="entry name" value="RNA_pol_sigma70_r4_t2"/>
</dbReference>
<dbReference type="EMBL" id="CP003156">
    <property type="protein sequence ID" value="AEV32516.1"/>
    <property type="molecule type" value="Genomic_DNA"/>
</dbReference>
<keyword evidence="2" id="KW-0805">Transcription regulation</keyword>
<dbReference type="Pfam" id="PF08281">
    <property type="entry name" value="Sigma70_r4_2"/>
    <property type="match status" value="1"/>
</dbReference>
<evidence type="ECO:0000313" key="8">
    <source>
        <dbReference type="Proteomes" id="UP000005631"/>
    </source>
</evidence>
<dbReference type="InterPro" id="IPR007627">
    <property type="entry name" value="RNA_pol_sigma70_r2"/>
</dbReference>
<dbReference type="KEGG" id="oho:Oweho_1526"/>
<evidence type="ECO:0000256" key="4">
    <source>
        <dbReference type="ARBA" id="ARBA00023163"/>
    </source>
</evidence>